<protein>
    <submittedName>
        <fullName evidence="8">Uncharacterized protein</fullName>
    </submittedName>
</protein>
<keyword evidence="3" id="KW-0547">Nucleotide-binding</keyword>
<dbReference type="PRINTS" id="PR00449">
    <property type="entry name" value="RASTRNSFRMNG"/>
</dbReference>
<evidence type="ECO:0000256" key="7">
    <source>
        <dbReference type="SAM" id="MobiDB-lite"/>
    </source>
</evidence>
<comment type="subcellular location">
    <subcellularLocation>
        <location evidence="1">Cell membrane</location>
    </subcellularLocation>
</comment>
<dbReference type="InterPro" id="IPR001806">
    <property type="entry name" value="Small_GTPase"/>
</dbReference>
<dbReference type="EMBL" id="HG793127">
    <property type="protein sequence ID" value="CDK26939.1"/>
    <property type="molecule type" value="Genomic_DNA"/>
</dbReference>
<dbReference type="Pfam" id="PF00071">
    <property type="entry name" value="Ras"/>
    <property type="match status" value="1"/>
</dbReference>
<dbReference type="InterPro" id="IPR020849">
    <property type="entry name" value="Small_GTPase_Ras-type"/>
</dbReference>
<dbReference type="OrthoDB" id="5976022at2759"/>
<sequence length="251" mass="26645">MSQNGVTRDYRVVVVGPPVVGKSALTIRLTQSEFATDYDPTIEDSYKHYCEIDGVSSSLDILDTAGQEEYSSMRDLYMSSGEGFVLVFSLTDRKTFEEITGFYNQIVRVKGESSSFVPLMLVGNKSDLQSEREVSSSEGIALAKRFGAAYIESSAKTNVNVSDAFYGLVKIISAGSLLSANLTNVLEPSEEDIANAAKASANAKVSKKASTSAPAAATEQQTSTTRPGVSQKTATTTPAAPKESGGCCVIV</sequence>
<dbReference type="CDD" id="cd00876">
    <property type="entry name" value="Ras"/>
    <property type="match status" value="1"/>
</dbReference>
<evidence type="ECO:0000256" key="6">
    <source>
        <dbReference type="ARBA" id="ARBA00023136"/>
    </source>
</evidence>
<dbReference type="HOGENOM" id="CLU_041217_9_0_1"/>
<dbReference type="PANTHER" id="PTHR24070">
    <property type="entry name" value="RAS, DI-RAS, AND RHEB FAMILY MEMBERS OF SMALL GTPASE SUPERFAMILY"/>
    <property type="match status" value="1"/>
</dbReference>
<feature type="region of interest" description="Disordered" evidence="7">
    <location>
        <begin position="210"/>
        <end position="246"/>
    </location>
</feature>
<dbReference type="InterPro" id="IPR005225">
    <property type="entry name" value="Small_GTP-bd"/>
</dbReference>
<dbReference type="SMART" id="SM00174">
    <property type="entry name" value="RHO"/>
    <property type="match status" value="1"/>
</dbReference>
<dbReference type="GeneID" id="34520323"/>
<dbReference type="InterPro" id="IPR027417">
    <property type="entry name" value="P-loop_NTPase"/>
</dbReference>
<dbReference type="FunFam" id="3.40.50.300:FF:001763">
    <property type="entry name" value="Ras family gtpase"/>
    <property type="match status" value="1"/>
</dbReference>
<proteinExistence type="predicted"/>
<dbReference type="Proteomes" id="UP000019384">
    <property type="component" value="Unassembled WGS sequence"/>
</dbReference>
<keyword evidence="2" id="KW-1003">Cell membrane</keyword>
<dbReference type="STRING" id="1382522.W6MK69"/>
<dbReference type="SMART" id="SM00173">
    <property type="entry name" value="RAS"/>
    <property type="match status" value="1"/>
</dbReference>
<evidence type="ECO:0000256" key="3">
    <source>
        <dbReference type="ARBA" id="ARBA00022741"/>
    </source>
</evidence>
<accession>W6MK69</accession>
<evidence type="ECO:0000256" key="1">
    <source>
        <dbReference type="ARBA" id="ARBA00004236"/>
    </source>
</evidence>
<dbReference type="AlphaFoldDB" id="W6MK69"/>
<dbReference type="SMART" id="SM00176">
    <property type="entry name" value="RAN"/>
    <property type="match status" value="1"/>
</dbReference>
<gene>
    <name evidence="8" type="ORF">KUCA_T00002916001</name>
</gene>
<dbReference type="GO" id="GO:0007165">
    <property type="term" value="P:signal transduction"/>
    <property type="evidence" value="ECO:0007669"/>
    <property type="project" value="InterPro"/>
</dbReference>
<evidence type="ECO:0000313" key="9">
    <source>
        <dbReference type="Proteomes" id="UP000019384"/>
    </source>
</evidence>
<feature type="compositionally biased region" description="Polar residues" evidence="7">
    <location>
        <begin position="219"/>
        <end position="232"/>
    </location>
</feature>
<dbReference type="NCBIfam" id="TIGR00231">
    <property type="entry name" value="small_GTP"/>
    <property type="match status" value="1"/>
</dbReference>
<reference evidence="8" key="1">
    <citation type="submission" date="2013-12" db="EMBL/GenBank/DDBJ databases">
        <authorList>
            <person name="Genoscope - CEA"/>
        </authorList>
    </citation>
    <scope>NUCLEOTIDE SEQUENCE</scope>
    <source>
        <strain evidence="8">CBS 1993</strain>
    </source>
</reference>
<dbReference type="GO" id="GO:0005525">
    <property type="term" value="F:GTP binding"/>
    <property type="evidence" value="ECO:0007669"/>
    <property type="project" value="UniProtKB-KW"/>
</dbReference>
<name>W6MK69_9ASCO</name>
<evidence type="ECO:0000256" key="2">
    <source>
        <dbReference type="ARBA" id="ARBA00022475"/>
    </source>
</evidence>
<keyword evidence="6" id="KW-0472">Membrane</keyword>
<reference evidence="8" key="2">
    <citation type="submission" date="2014-02" db="EMBL/GenBank/DDBJ databases">
        <title>Complete DNA sequence of /Kuraishia capsulata/ illustrates novel genomic features among budding yeasts (/Saccharomycotina/).</title>
        <authorList>
            <person name="Morales L."/>
            <person name="Noel B."/>
            <person name="Porcel B."/>
            <person name="Marcet-Houben M."/>
            <person name="Hullo M-F."/>
            <person name="Sacerdot C."/>
            <person name="Tekaia F."/>
            <person name="Leh-Louis V."/>
            <person name="Despons L."/>
            <person name="Khanna V."/>
            <person name="Aury J-M."/>
            <person name="Barbe V."/>
            <person name="Couloux A."/>
            <person name="Labadie K."/>
            <person name="Pelletier E."/>
            <person name="Souciet J-L."/>
            <person name="Boekhout T."/>
            <person name="Gabaldon T."/>
            <person name="Wincker P."/>
            <person name="Dujon B."/>
        </authorList>
    </citation>
    <scope>NUCLEOTIDE SEQUENCE</scope>
    <source>
        <strain evidence="8">CBS 1993</strain>
    </source>
</reference>
<dbReference type="GO" id="GO:0005886">
    <property type="term" value="C:plasma membrane"/>
    <property type="evidence" value="ECO:0007669"/>
    <property type="project" value="UniProtKB-SubCell"/>
</dbReference>
<dbReference type="RefSeq" id="XP_022458935.1">
    <property type="nucleotide sequence ID" value="XM_022603206.1"/>
</dbReference>
<keyword evidence="9" id="KW-1185">Reference proteome</keyword>
<keyword evidence="5" id="KW-0342">GTP-binding</keyword>
<dbReference type="GO" id="GO:0003924">
    <property type="term" value="F:GTPase activity"/>
    <property type="evidence" value="ECO:0007669"/>
    <property type="project" value="InterPro"/>
</dbReference>
<dbReference type="SUPFAM" id="SSF52540">
    <property type="entry name" value="P-loop containing nucleoside triphosphate hydrolases"/>
    <property type="match status" value="1"/>
</dbReference>
<evidence type="ECO:0000256" key="4">
    <source>
        <dbReference type="ARBA" id="ARBA00022801"/>
    </source>
</evidence>
<dbReference type="PROSITE" id="PS51420">
    <property type="entry name" value="RHO"/>
    <property type="match status" value="1"/>
</dbReference>
<keyword evidence="4" id="KW-0378">Hydrolase</keyword>
<evidence type="ECO:0000256" key="5">
    <source>
        <dbReference type="ARBA" id="ARBA00023134"/>
    </source>
</evidence>
<evidence type="ECO:0000313" key="8">
    <source>
        <dbReference type="EMBL" id="CDK26939.1"/>
    </source>
</evidence>
<dbReference type="Gene3D" id="3.40.50.300">
    <property type="entry name" value="P-loop containing nucleotide triphosphate hydrolases"/>
    <property type="match status" value="1"/>
</dbReference>
<dbReference type="SMART" id="SM00175">
    <property type="entry name" value="RAB"/>
    <property type="match status" value="1"/>
</dbReference>
<dbReference type="PROSITE" id="PS51419">
    <property type="entry name" value="RAB"/>
    <property type="match status" value="1"/>
</dbReference>
<organism evidence="8 9">
    <name type="scientific">Kuraishia capsulata CBS 1993</name>
    <dbReference type="NCBI Taxonomy" id="1382522"/>
    <lineage>
        <taxon>Eukaryota</taxon>
        <taxon>Fungi</taxon>
        <taxon>Dikarya</taxon>
        <taxon>Ascomycota</taxon>
        <taxon>Saccharomycotina</taxon>
        <taxon>Pichiomycetes</taxon>
        <taxon>Pichiales</taxon>
        <taxon>Pichiaceae</taxon>
        <taxon>Kuraishia</taxon>
    </lineage>
</organism>
<dbReference type="PROSITE" id="PS51421">
    <property type="entry name" value="RAS"/>
    <property type="match status" value="1"/>
</dbReference>